<evidence type="ECO:0000256" key="1">
    <source>
        <dbReference type="SAM" id="MobiDB-lite"/>
    </source>
</evidence>
<evidence type="ECO:0000313" key="3">
    <source>
        <dbReference type="Proteomes" id="UP000663866"/>
    </source>
</evidence>
<feature type="compositionally biased region" description="Basic and acidic residues" evidence="1">
    <location>
        <begin position="10"/>
        <end position="33"/>
    </location>
</feature>
<protein>
    <submittedName>
        <fullName evidence="2">Uncharacterized protein</fullName>
    </submittedName>
</protein>
<accession>A0A820YB44</accession>
<comment type="caution">
    <text evidence="2">The sequence shown here is derived from an EMBL/GenBank/DDBJ whole genome shotgun (WGS) entry which is preliminary data.</text>
</comment>
<feature type="non-terminal residue" evidence="2">
    <location>
        <position position="1"/>
    </location>
</feature>
<dbReference type="EMBL" id="CAJOBG010060522">
    <property type="protein sequence ID" value="CAF4547297.1"/>
    <property type="molecule type" value="Genomic_DNA"/>
</dbReference>
<evidence type="ECO:0000313" key="2">
    <source>
        <dbReference type="EMBL" id="CAF4547297.1"/>
    </source>
</evidence>
<keyword evidence="3" id="KW-1185">Reference proteome</keyword>
<name>A0A820YB44_9BILA</name>
<organism evidence="2 3">
    <name type="scientific">Rotaria magnacalcarata</name>
    <dbReference type="NCBI Taxonomy" id="392030"/>
    <lineage>
        <taxon>Eukaryota</taxon>
        <taxon>Metazoa</taxon>
        <taxon>Spiralia</taxon>
        <taxon>Gnathifera</taxon>
        <taxon>Rotifera</taxon>
        <taxon>Eurotatoria</taxon>
        <taxon>Bdelloidea</taxon>
        <taxon>Philodinida</taxon>
        <taxon>Philodinidae</taxon>
        <taxon>Rotaria</taxon>
    </lineage>
</organism>
<dbReference type="AlphaFoldDB" id="A0A820YB44"/>
<proteinExistence type="predicted"/>
<sequence>SLTTNSLKRKISDLNEDNEHQLHKRQTIEGKES</sequence>
<dbReference type="Proteomes" id="UP000663866">
    <property type="component" value="Unassembled WGS sequence"/>
</dbReference>
<reference evidence="2" key="1">
    <citation type="submission" date="2021-02" db="EMBL/GenBank/DDBJ databases">
        <authorList>
            <person name="Nowell W R."/>
        </authorList>
    </citation>
    <scope>NUCLEOTIDE SEQUENCE</scope>
</reference>
<gene>
    <name evidence="2" type="ORF">OVN521_LOCUS43050</name>
</gene>
<feature type="region of interest" description="Disordered" evidence="1">
    <location>
        <begin position="1"/>
        <end position="33"/>
    </location>
</feature>